<evidence type="ECO:0000313" key="2">
    <source>
        <dbReference type="Proteomes" id="UP000028780"/>
    </source>
</evidence>
<proteinExistence type="predicted"/>
<organism evidence="1 2">
    <name type="scientific">Corynebacterium imitans</name>
    <dbReference type="NCBI Taxonomy" id="156978"/>
    <lineage>
        <taxon>Bacteria</taxon>
        <taxon>Bacillati</taxon>
        <taxon>Actinomycetota</taxon>
        <taxon>Actinomycetes</taxon>
        <taxon>Mycobacteriales</taxon>
        <taxon>Corynebacteriaceae</taxon>
        <taxon>Corynebacterium</taxon>
    </lineage>
</organism>
<protein>
    <submittedName>
        <fullName evidence="1">Uncharacterized protein</fullName>
    </submittedName>
</protein>
<dbReference type="EMBL" id="CP009211">
    <property type="protein sequence ID" value="AIJ34424.1"/>
    <property type="molecule type" value="Genomic_DNA"/>
</dbReference>
<gene>
    <name evidence="1" type="ORF">CIMIT_11540</name>
</gene>
<dbReference type="KEGG" id="cii:CIMIT_11540"/>
<dbReference type="AlphaFoldDB" id="A0A076NIX5"/>
<sequence>MSTEMSNVVGAWSGIALPSRADAVEGRAEVAETTLRFGELELDYDGPEASGAFTPEPFTLRSVTTRVSGEAYVLAGALFGQRSPLSLPEGLCAAMLVVEPGAEIAFACDEELAYAMVACTEGLRFDNVAVPVGSFGRTREGFATHAVTNTSETQAVSVVLGGSPARRR</sequence>
<dbReference type="HOGENOM" id="CLU_1583736_0_0_11"/>
<keyword evidence="2" id="KW-1185">Reference proteome</keyword>
<accession>A0A076NIX5</accession>
<evidence type="ECO:0000313" key="1">
    <source>
        <dbReference type="EMBL" id="AIJ34424.1"/>
    </source>
</evidence>
<name>A0A076NIX5_9CORY</name>
<dbReference type="Proteomes" id="UP000028780">
    <property type="component" value="Chromosome"/>
</dbReference>
<reference evidence="1 2" key="1">
    <citation type="submission" date="2014-08" db="EMBL/GenBank/DDBJ databases">
        <title>Complete genome sequence of Corynebacterium imitans DSM 44264, isolated from a five-month-old boy with suspected pharyngeal diphtheria.</title>
        <authorList>
            <person name="Mollmann S."/>
            <person name="Albersmeier A."/>
            <person name="Ruckert C."/>
            <person name="Tauch A."/>
        </authorList>
    </citation>
    <scope>NUCLEOTIDE SEQUENCE [LARGE SCALE GENOMIC DNA]</scope>
    <source>
        <strain evidence="1 2">DSM 44264</strain>
    </source>
</reference>